<accession>A0A8S5T7Z7</accession>
<proteinExistence type="predicted"/>
<dbReference type="EMBL" id="BK032759">
    <property type="protein sequence ID" value="DAF58882.1"/>
    <property type="molecule type" value="Genomic_DNA"/>
</dbReference>
<organism evidence="2">
    <name type="scientific">Siphoviridae sp. ctxMM9</name>
    <dbReference type="NCBI Taxonomy" id="2827973"/>
    <lineage>
        <taxon>Viruses</taxon>
        <taxon>Duplodnaviria</taxon>
        <taxon>Heunggongvirae</taxon>
        <taxon>Uroviricota</taxon>
        <taxon>Caudoviricetes</taxon>
    </lineage>
</organism>
<reference evidence="2" key="1">
    <citation type="journal article" date="2021" name="Proc. Natl. Acad. Sci. U.S.A.">
        <title>A Catalog of Tens of Thousands of Viruses from Human Metagenomes Reveals Hidden Associations with Chronic Diseases.</title>
        <authorList>
            <person name="Tisza M.J."/>
            <person name="Buck C.B."/>
        </authorList>
    </citation>
    <scope>NUCLEOTIDE SEQUENCE</scope>
    <source>
        <strain evidence="2">CtxMM9</strain>
    </source>
</reference>
<feature type="transmembrane region" description="Helical" evidence="1">
    <location>
        <begin position="12"/>
        <end position="31"/>
    </location>
</feature>
<keyword evidence="1" id="KW-0812">Transmembrane</keyword>
<evidence type="ECO:0000256" key="1">
    <source>
        <dbReference type="SAM" id="Phobius"/>
    </source>
</evidence>
<sequence>MNIVAIILKNFIHFIIWLTNIITWNKTFFFFTQQRQFANGINKFTVICFILCRGKIRRFHQSIKHSCYFLKSFNIAHINKLMRF</sequence>
<name>A0A8S5T7Z7_9CAUD</name>
<keyword evidence="1" id="KW-1133">Transmembrane helix</keyword>
<evidence type="ECO:0000313" key="2">
    <source>
        <dbReference type="EMBL" id="DAF58882.1"/>
    </source>
</evidence>
<keyword evidence="1" id="KW-0472">Membrane</keyword>
<protein>
    <submittedName>
        <fullName evidence="2">Uncharacterized protein</fullName>
    </submittedName>
</protein>